<keyword evidence="4" id="KW-1185">Reference proteome</keyword>
<evidence type="ECO:0000256" key="1">
    <source>
        <dbReference type="SAM" id="Phobius"/>
    </source>
</evidence>
<sequence length="292" mass="30946">MARGLAVLTDGMKQRIGFVLATALALTFLAPWGSQSVPLPRRALEWLACAIIWEAAIWLVRRVALRAFASRDPKPAPSFRFHLLILGLAAIPAVPLSMLAVGMPVATLPGVALFTLNALGLGLILTAIRHGLRSQAAARQSVASPLPSAASAPACTGTADAARLYPVSAAHPLAEAALPPSAAPAGIQPRDFLRRHAPELENGTLLALAAEDHYLRIHTSRGQALALLRLRDAITSLGEEAGVQVHRSFWVARDAAPQPSRRGQSWQLDLPGGLSIPVSKARVTACRDMGWL</sequence>
<dbReference type="Pfam" id="PF04397">
    <property type="entry name" value="LytTR"/>
    <property type="match status" value="1"/>
</dbReference>
<dbReference type="PROSITE" id="PS50930">
    <property type="entry name" value="HTH_LYTTR"/>
    <property type="match status" value="1"/>
</dbReference>
<protein>
    <submittedName>
        <fullName evidence="3">LytTR family DNA-binding domain-containing protein</fullName>
    </submittedName>
</protein>
<reference evidence="3 4" key="1">
    <citation type="submission" date="2022-11" db="EMBL/GenBank/DDBJ databases">
        <title>Genome sequencing of Acetobacter type strain.</title>
        <authorList>
            <person name="Heo J."/>
            <person name="Lee D."/>
            <person name="Han B.-H."/>
            <person name="Hong S.-B."/>
            <person name="Kwon S.-W."/>
        </authorList>
    </citation>
    <scope>NUCLEOTIDE SEQUENCE [LARGE SCALE GENOMIC DNA]</scope>
    <source>
        <strain evidence="3 4">KACC 21251</strain>
    </source>
</reference>
<keyword evidence="1" id="KW-0472">Membrane</keyword>
<feature type="transmembrane region" description="Helical" evidence="1">
    <location>
        <begin position="107"/>
        <end position="128"/>
    </location>
</feature>
<keyword evidence="1" id="KW-0812">Transmembrane</keyword>
<accession>A0ABT3Q8S1</accession>
<proteinExistence type="predicted"/>
<gene>
    <name evidence="3" type="ORF">OQ252_09835</name>
</gene>
<evidence type="ECO:0000313" key="4">
    <source>
        <dbReference type="Proteomes" id="UP001526446"/>
    </source>
</evidence>
<evidence type="ECO:0000313" key="3">
    <source>
        <dbReference type="EMBL" id="MCX2561693.1"/>
    </source>
</evidence>
<dbReference type="Proteomes" id="UP001526446">
    <property type="component" value="Unassembled WGS sequence"/>
</dbReference>
<feature type="domain" description="HTH LytTR-type" evidence="2">
    <location>
        <begin position="205"/>
        <end position="292"/>
    </location>
</feature>
<organism evidence="3 4">
    <name type="scientific">Acetobacter farinalis</name>
    <dbReference type="NCBI Taxonomy" id="1260984"/>
    <lineage>
        <taxon>Bacteria</taxon>
        <taxon>Pseudomonadati</taxon>
        <taxon>Pseudomonadota</taxon>
        <taxon>Alphaproteobacteria</taxon>
        <taxon>Acetobacterales</taxon>
        <taxon>Acetobacteraceae</taxon>
        <taxon>Acetobacter</taxon>
    </lineage>
</organism>
<dbReference type="EMBL" id="JAPIUX010000012">
    <property type="protein sequence ID" value="MCX2561693.1"/>
    <property type="molecule type" value="Genomic_DNA"/>
</dbReference>
<feature type="transmembrane region" description="Helical" evidence="1">
    <location>
        <begin position="81"/>
        <end position="101"/>
    </location>
</feature>
<evidence type="ECO:0000259" key="2">
    <source>
        <dbReference type="PROSITE" id="PS50930"/>
    </source>
</evidence>
<keyword evidence="1" id="KW-1133">Transmembrane helix</keyword>
<feature type="transmembrane region" description="Helical" evidence="1">
    <location>
        <begin position="43"/>
        <end position="60"/>
    </location>
</feature>
<comment type="caution">
    <text evidence="3">The sequence shown here is derived from an EMBL/GenBank/DDBJ whole genome shotgun (WGS) entry which is preliminary data.</text>
</comment>
<dbReference type="InterPro" id="IPR007492">
    <property type="entry name" value="LytTR_DNA-bd_dom"/>
</dbReference>
<name>A0ABT3Q8S1_9PROT</name>
<dbReference type="GO" id="GO:0003677">
    <property type="term" value="F:DNA binding"/>
    <property type="evidence" value="ECO:0007669"/>
    <property type="project" value="UniProtKB-KW"/>
</dbReference>
<dbReference type="RefSeq" id="WP_198911963.1">
    <property type="nucleotide sequence ID" value="NZ_JAPIUX010000012.1"/>
</dbReference>
<dbReference type="SMART" id="SM00850">
    <property type="entry name" value="LytTR"/>
    <property type="match status" value="1"/>
</dbReference>
<keyword evidence="3" id="KW-0238">DNA-binding</keyword>